<reference evidence="3" key="1">
    <citation type="journal article" date="2020" name="Fungal Divers.">
        <title>Resolving the Mortierellaceae phylogeny through synthesis of multi-gene phylogenetics and phylogenomics.</title>
        <authorList>
            <person name="Vandepol N."/>
            <person name="Liber J."/>
            <person name="Desiro A."/>
            <person name="Na H."/>
            <person name="Kennedy M."/>
            <person name="Barry K."/>
            <person name="Grigoriev I.V."/>
            <person name="Miller A.N."/>
            <person name="O'Donnell K."/>
            <person name="Stajich J.E."/>
            <person name="Bonito G."/>
        </authorList>
    </citation>
    <scope>NUCLEOTIDE SEQUENCE</scope>
    <source>
        <strain evidence="3">MES-2147</strain>
    </source>
</reference>
<comment type="caution">
    <text evidence="3">The sequence shown here is derived from an EMBL/GenBank/DDBJ whole genome shotgun (WGS) entry which is preliminary data.</text>
</comment>
<sequence>DERGDRYARAYDYSCLHKHFHSPSSSSMQDTNNKPKAKRPRNPITTQQRLEIIAYHEKNPDVSNADIGDMFKKPRSTVSNIIRDKDAFVSRCGARDAAIAEGNV</sequence>
<feature type="domain" description="HTH psq-type" evidence="2">
    <location>
        <begin position="38"/>
        <end position="88"/>
    </location>
</feature>
<dbReference type="AlphaFoldDB" id="A0A9P6M7Z9"/>
<dbReference type="Pfam" id="PF04218">
    <property type="entry name" value="CENP-B_N"/>
    <property type="match status" value="1"/>
</dbReference>
<dbReference type="InterPro" id="IPR007889">
    <property type="entry name" value="HTH_Psq"/>
</dbReference>
<dbReference type="InterPro" id="IPR009057">
    <property type="entry name" value="Homeodomain-like_sf"/>
</dbReference>
<organism evidence="3 4">
    <name type="scientific">Modicella reniformis</name>
    <dbReference type="NCBI Taxonomy" id="1440133"/>
    <lineage>
        <taxon>Eukaryota</taxon>
        <taxon>Fungi</taxon>
        <taxon>Fungi incertae sedis</taxon>
        <taxon>Mucoromycota</taxon>
        <taxon>Mortierellomycotina</taxon>
        <taxon>Mortierellomycetes</taxon>
        <taxon>Mortierellales</taxon>
        <taxon>Mortierellaceae</taxon>
        <taxon>Modicella</taxon>
    </lineage>
</organism>
<protein>
    <recommendedName>
        <fullName evidence="2">HTH psq-type domain-containing protein</fullName>
    </recommendedName>
</protein>
<dbReference type="SUPFAM" id="SSF46689">
    <property type="entry name" value="Homeodomain-like"/>
    <property type="match status" value="1"/>
</dbReference>
<dbReference type="OrthoDB" id="9909311at2759"/>
<gene>
    <name evidence="3" type="ORF">BGZ65_005877</name>
</gene>
<feature type="region of interest" description="Disordered" evidence="1">
    <location>
        <begin position="18"/>
        <end position="45"/>
    </location>
</feature>
<name>A0A9P6M7Z9_9FUNG</name>
<dbReference type="GO" id="GO:0003677">
    <property type="term" value="F:DNA binding"/>
    <property type="evidence" value="ECO:0007669"/>
    <property type="project" value="InterPro"/>
</dbReference>
<evidence type="ECO:0000313" key="3">
    <source>
        <dbReference type="EMBL" id="KAF9979875.1"/>
    </source>
</evidence>
<dbReference type="EMBL" id="JAAAHW010003952">
    <property type="protein sequence ID" value="KAF9979875.1"/>
    <property type="molecule type" value="Genomic_DNA"/>
</dbReference>
<evidence type="ECO:0000313" key="4">
    <source>
        <dbReference type="Proteomes" id="UP000749646"/>
    </source>
</evidence>
<feature type="non-terminal residue" evidence="3">
    <location>
        <position position="1"/>
    </location>
</feature>
<proteinExistence type="predicted"/>
<dbReference type="Gene3D" id="1.10.10.60">
    <property type="entry name" value="Homeodomain-like"/>
    <property type="match status" value="1"/>
</dbReference>
<evidence type="ECO:0000256" key="1">
    <source>
        <dbReference type="SAM" id="MobiDB-lite"/>
    </source>
</evidence>
<feature type="compositionally biased region" description="Polar residues" evidence="1">
    <location>
        <begin position="22"/>
        <end position="34"/>
    </location>
</feature>
<keyword evidence="4" id="KW-1185">Reference proteome</keyword>
<accession>A0A9P6M7Z9</accession>
<evidence type="ECO:0000259" key="2">
    <source>
        <dbReference type="Pfam" id="PF04218"/>
    </source>
</evidence>
<dbReference type="Proteomes" id="UP000749646">
    <property type="component" value="Unassembled WGS sequence"/>
</dbReference>